<name>A0A0F9TB20_9ZZZZ</name>
<organism evidence="2">
    <name type="scientific">marine sediment metagenome</name>
    <dbReference type="NCBI Taxonomy" id="412755"/>
    <lineage>
        <taxon>unclassified sequences</taxon>
        <taxon>metagenomes</taxon>
        <taxon>ecological metagenomes</taxon>
    </lineage>
</organism>
<comment type="caution">
    <text evidence="2">The sequence shown here is derived from an EMBL/GenBank/DDBJ whole genome shotgun (WGS) entry which is preliminary data.</text>
</comment>
<accession>A0A0F9TB20</accession>
<dbReference type="Pfam" id="PF05050">
    <property type="entry name" value="Methyltransf_21"/>
    <property type="match status" value="1"/>
</dbReference>
<dbReference type="NCBIfam" id="TIGR01444">
    <property type="entry name" value="fkbM_fam"/>
    <property type="match status" value="1"/>
</dbReference>
<protein>
    <recommendedName>
        <fullName evidence="1">Methyltransferase FkbM domain-containing protein</fullName>
    </recommendedName>
</protein>
<feature type="domain" description="Methyltransferase FkbM" evidence="1">
    <location>
        <begin position="36"/>
        <end position="151"/>
    </location>
</feature>
<reference evidence="2" key="1">
    <citation type="journal article" date="2015" name="Nature">
        <title>Complex archaea that bridge the gap between prokaryotes and eukaryotes.</title>
        <authorList>
            <person name="Spang A."/>
            <person name="Saw J.H."/>
            <person name="Jorgensen S.L."/>
            <person name="Zaremba-Niedzwiedzka K."/>
            <person name="Martijn J."/>
            <person name="Lind A.E."/>
            <person name="van Eijk R."/>
            <person name="Schleper C."/>
            <person name="Guy L."/>
            <person name="Ettema T.J."/>
        </authorList>
    </citation>
    <scope>NUCLEOTIDE SEQUENCE</scope>
</reference>
<proteinExistence type="predicted"/>
<dbReference type="EMBL" id="LAZR01000368">
    <property type="protein sequence ID" value="KKN72162.1"/>
    <property type="molecule type" value="Genomic_DNA"/>
</dbReference>
<sequence length="203" mass="23770">MDEDAHYQTVMRWYKADREQNLRLAYPLTEDSVVFDLGAYDGAWSKEIHCRYKCTVHAFEPVSSCYKKAAANLRDIRKIHLHTYALKSFNGTADIFVDKDGSSFHNITSSKETVEVKSVVDVIKELKIDFIDLIKLNIEADEYEVLEALIAENMLAMFGSLQIQFHRDIPNYKARRQKIYDQLLKTHKRDYNFDFVWEGWSKA</sequence>
<evidence type="ECO:0000313" key="2">
    <source>
        <dbReference type="EMBL" id="KKN72162.1"/>
    </source>
</evidence>
<gene>
    <name evidence="2" type="ORF">LCGC14_0413740</name>
</gene>
<dbReference type="PANTHER" id="PTHR32026">
    <property type="entry name" value="METHYLTRANSFERASE-LIKE PROTEIN 24"/>
    <property type="match status" value="1"/>
</dbReference>
<evidence type="ECO:0000259" key="1">
    <source>
        <dbReference type="Pfam" id="PF05050"/>
    </source>
</evidence>
<dbReference type="InterPro" id="IPR026913">
    <property type="entry name" value="METTL24"/>
</dbReference>
<dbReference type="SUPFAM" id="SSF53335">
    <property type="entry name" value="S-adenosyl-L-methionine-dependent methyltransferases"/>
    <property type="match status" value="1"/>
</dbReference>
<dbReference type="InterPro" id="IPR006342">
    <property type="entry name" value="FkbM_mtfrase"/>
</dbReference>
<dbReference type="AlphaFoldDB" id="A0A0F9TB20"/>
<dbReference type="InterPro" id="IPR029063">
    <property type="entry name" value="SAM-dependent_MTases_sf"/>
</dbReference>
<dbReference type="Gene3D" id="3.40.50.150">
    <property type="entry name" value="Vaccinia Virus protein VP39"/>
    <property type="match status" value="1"/>
</dbReference>